<sequence length="345" mass="39096">MRKFQKIVLSIVLLSFLSFCVLPVNVWADKGGQETEEESFWDNLFGEEKKEAFNCEYVDPICHINNWLLELARDFFSKAIEIIANIMNYPQKILDQPTVKTYYGYFANTAWAFITTFTLFHLVRILANYWVNEDTQELKSLMVKLVVTAAMCGMYPSVFPLLVTASTDTTSGFANVGIKLENIERVTNVFLFVPKVAVSATLFMMLIFAILMLIIAFQVCLRSAELAFLFIAGPFAIATNLNNDFNLFPAWWRSFLSLLITQVIQIVLLMLFIELFAGGLLDLLQFERFIFGIGFAFLIMKSPSFIKEFMYSTGSGQMAVNVISKTAGSVGSRIGKQMLSRIVKK</sequence>
<feature type="transmembrane region" description="Helical" evidence="1">
    <location>
        <begin position="289"/>
        <end position="306"/>
    </location>
</feature>
<keyword evidence="1" id="KW-1133">Transmembrane helix</keyword>
<proteinExistence type="predicted"/>
<evidence type="ECO:0000313" key="3">
    <source>
        <dbReference type="Proteomes" id="UP001157946"/>
    </source>
</evidence>
<name>A0AA45WPK9_9BACL</name>
<gene>
    <name evidence="2" type="ORF">SAMN06265361_10436</name>
</gene>
<feature type="transmembrane region" description="Helical" evidence="1">
    <location>
        <begin position="110"/>
        <end position="131"/>
    </location>
</feature>
<feature type="transmembrane region" description="Helical" evidence="1">
    <location>
        <begin position="226"/>
        <end position="243"/>
    </location>
</feature>
<evidence type="ECO:0000256" key="1">
    <source>
        <dbReference type="SAM" id="Phobius"/>
    </source>
</evidence>
<dbReference type="EMBL" id="FXTU01000004">
    <property type="protein sequence ID" value="SMP22306.1"/>
    <property type="molecule type" value="Genomic_DNA"/>
</dbReference>
<keyword evidence="1" id="KW-0472">Membrane</keyword>
<evidence type="ECO:0000313" key="2">
    <source>
        <dbReference type="EMBL" id="SMP22306.1"/>
    </source>
</evidence>
<dbReference type="Proteomes" id="UP001157946">
    <property type="component" value="Unassembled WGS sequence"/>
</dbReference>
<organism evidence="2 3">
    <name type="scientific">Laceyella tengchongensis</name>
    <dbReference type="NCBI Taxonomy" id="574699"/>
    <lineage>
        <taxon>Bacteria</taxon>
        <taxon>Bacillati</taxon>
        <taxon>Bacillota</taxon>
        <taxon>Bacilli</taxon>
        <taxon>Bacillales</taxon>
        <taxon>Thermoactinomycetaceae</taxon>
        <taxon>Laceyella</taxon>
    </lineage>
</organism>
<accession>A0AA45WPK9</accession>
<keyword evidence="3" id="KW-1185">Reference proteome</keyword>
<protein>
    <recommendedName>
        <fullName evidence="4">Conjugal transfer protein TraL</fullName>
    </recommendedName>
</protein>
<evidence type="ECO:0008006" key="4">
    <source>
        <dbReference type="Google" id="ProtNLM"/>
    </source>
</evidence>
<dbReference type="AlphaFoldDB" id="A0AA45WPK9"/>
<comment type="caution">
    <text evidence="2">The sequence shown here is derived from an EMBL/GenBank/DDBJ whole genome shotgun (WGS) entry which is preliminary data.</text>
</comment>
<reference evidence="2" key="1">
    <citation type="submission" date="2017-05" db="EMBL/GenBank/DDBJ databases">
        <authorList>
            <person name="Varghese N."/>
            <person name="Submissions S."/>
        </authorList>
    </citation>
    <scope>NUCLEOTIDE SEQUENCE</scope>
    <source>
        <strain evidence="2">DSM 45262</strain>
    </source>
</reference>
<feature type="transmembrane region" description="Helical" evidence="1">
    <location>
        <begin position="196"/>
        <end position="219"/>
    </location>
</feature>
<keyword evidence="1" id="KW-0812">Transmembrane</keyword>
<feature type="transmembrane region" description="Helical" evidence="1">
    <location>
        <begin position="143"/>
        <end position="163"/>
    </location>
</feature>
<dbReference type="InterPro" id="IPR046084">
    <property type="entry name" value="TrbL_4"/>
</dbReference>
<dbReference type="RefSeq" id="WP_102993439.1">
    <property type="nucleotide sequence ID" value="NZ_FXTU01000004.1"/>
</dbReference>
<feature type="transmembrane region" description="Helical" evidence="1">
    <location>
        <begin position="255"/>
        <end position="277"/>
    </location>
</feature>
<dbReference type="Pfam" id="PF19597">
    <property type="entry name" value="TrbL_4"/>
    <property type="match status" value="1"/>
</dbReference>